<keyword evidence="12" id="KW-1185">Reference proteome</keyword>
<evidence type="ECO:0000256" key="6">
    <source>
        <dbReference type="ARBA" id="ARBA00023163"/>
    </source>
</evidence>
<dbReference type="GO" id="GO:0008270">
    <property type="term" value="F:zinc ion binding"/>
    <property type="evidence" value="ECO:0007669"/>
    <property type="project" value="UniProtKB-KW"/>
</dbReference>
<evidence type="ECO:0000256" key="5">
    <source>
        <dbReference type="ARBA" id="ARBA00023125"/>
    </source>
</evidence>
<dbReference type="PROSITE" id="PS01361">
    <property type="entry name" value="ZF_DOF_1"/>
    <property type="match status" value="1"/>
</dbReference>
<keyword evidence="6" id="KW-0804">Transcription</keyword>
<keyword evidence="7 8" id="KW-0539">Nucleus</keyword>
<sequence>MGMRCEETVDGGGMLGVRDQVVKLFDRKIPPAATEKGVFADLAPAREPLNKEEKDTSQEQDNEETETTGDDPLLKRPDKVLQCPRCNSMDTKFCYYNNYNVNQPRYFCKNCQRYWTSGGTMRNVPVGAGRRKNKHSTSSYRHTVQVDVPNPIHHEASCASNAPQKLGSSAPCDSTTSVLNIEEPSCSSSLTASKQEDNDFADDDAERKLFFGYQNGVLPLHQLQYFPMPPWAYAWNPGWSNVAPMPWCQPPLVTAPAFCAPIPCPFVPASFWGCPPNWMGGGPWNPPLEGNNNGVLSPSSTSTCNSLGNGSPALGKHCRDAAATSPGKAKQEKSLWVPKTLRIDDIDEAARCSIFTILGIKPDEDGIFKAFSSKINKKGDAALHANPAALSRSQAFQETT</sequence>
<evidence type="ECO:0000256" key="2">
    <source>
        <dbReference type="ARBA" id="ARBA00022771"/>
    </source>
</evidence>
<evidence type="ECO:0000256" key="4">
    <source>
        <dbReference type="ARBA" id="ARBA00023015"/>
    </source>
</evidence>
<evidence type="ECO:0000256" key="3">
    <source>
        <dbReference type="ARBA" id="ARBA00022833"/>
    </source>
</evidence>
<dbReference type="PANTHER" id="PTHR31089:SF1">
    <property type="entry name" value="CYCLIC DOF FACTOR 3"/>
    <property type="match status" value="1"/>
</dbReference>
<feature type="compositionally biased region" description="Basic and acidic residues" evidence="9">
    <location>
        <begin position="48"/>
        <end position="57"/>
    </location>
</feature>
<dbReference type="GO" id="GO:0003700">
    <property type="term" value="F:DNA-binding transcription factor activity"/>
    <property type="evidence" value="ECO:0007669"/>
    <property type="project" value="InterPro"/>
</dbReference>
<reference evidence="11 12" key="1">
    <citation type="journal article" date="2022" name="Nat. Plants">
        <title>Genomes of leafy and leafless Platanthera orchids illuminate the evolution of mycoheterotrophy.</title>
        <authorList>
            <person name="Li M.H."/>
            <person name="Liu K.W."/>
            <person name="Li Z."/>
            <person name="Lu H.C."/>
            <person name="Ye Q.L."/>
            <person name="Zhang D."/>
            <person name="Wang J.Y."/>
            <person name="Li Y.F."/>
            <person name="Zhong Z.M."/>
            <person name="Liu X."/>
            <person name="Yu X."/>
            <person name="Liu D.K."/>
            <person name="Tu X.D."/>
            <person name="Liu B."/>
            <person name="Hao Y."/>
            <person name="Liao X.Y."/>
            <person name="Jiang Y.T."/>
            <person name="Sun W.H."/>
            <person name="Chen J."/>
            <person name="Chen Y.Q."/>
            <person name="Ai Y."/>
            <person name="Zhai J.W."/>
            <person name="Wu S.S."/>
            <person name="Zhou Z."/>
            <person name="Hsiao Y.Y."/>
            <person name="Wu W.L."/>
            <person name="Chen Y.Y."/>
            <person name="Lin Y.F."/>
            <person name="Hsu J.L."/>
            <person name="Li C.Y."/>
            <person name="Wang Z.W."/>
            <person name="Zhao X."/>
            <person name="Zhong W.Y."/>
            <person name="Ma X.K."/>
            <person name="Ma L."/>
            <person name="Huang J."/>
            <person name="Chen G.Z."/>
            <person name="Huang M.Z."/>
            <person name="Huang L."/>
            <person name="Peng D.H."/>
            <person name="Luo Y.B."/>
            <person name="Zou S.Q."/>
            <person name="Chen S.P."/>
            <person name="Lan S."/>
            <person name="Tsai W.C."/>
            <person name="Van de Peer Y."/>
            <person name="Liu Z.J."/>
        </authorList>
    </citation>
    <scope>NUCLEOTIDE SEQUENCE [LARGE SCALE GENOMIC DNA]</scope>
    <source>
        <strain evidence="11">Lor287</strain>
    </source>
</reference>
<dbReference type="InterPro" id="IPR045174">
    <property type="entry name" value="Dof"/>
</dbReference>
<keyword evidence="2 8" id="KW-0863">Zinc-finger</keyword>
<accession>A0AAP0BM76</accession>
<evidence type="ECO:0000256" key="7">
    <source>
        <dbReference type="ARBA" id="ARBA00023242"/>
    </source>
</evidence>
<evidence type="ECO:0000256" key="1">
    <source>
        <dbReference type="ARBA" id="ARBA00022723"/>
    </source>
</evidence>
<evidence type="ECO:0000313" key="11">
    <source>
        <dbReference type="EMBL" id="KAK8942339.1"/>
    </source>
</evidence>
<gene>
    <name evidence="11" type="primary">CDF2</name>
    <name evidence="11" type="ORF">KSP39_PZI008844</name>
</gene>
<feature type="region of interest" description="Disordered" evidence="9">
    <location>
        <begin position="36"/>
        <end position="76"/>
    </location>
</feature>
<evidence type="ECO:0000259" key="10">
    <source>
        <dbReference type="PROSITE" id="PS50884"/>
    </source>
</evidence>
<keyword evidence="1" id="KW-0479">Metal-binding</keyword>
<dbReference type="Pfam" id="PF02701">
    <property type="entry name" value="Zn_ribbon_Dof"/>
    <property type="match status" value="1"/>
</dbReference>
<dbReference type="Proteomes" id="UP001418222">
    <property type="component" value="Unassembled WGS sequence"/>
</dbReference>
<evidence type="ECO:0000256" key="9">
    <source>
        <dbReference type="SAM" id="MobiDB-lite"/>
    </source>
</evidence>
<comment type="subcellular location">
    <subcellularLocation>
        <location evidence="8">Nucleus</location>
    </subcellularLocation>
</comment>
<organism evidence="11 12">
    <name type="scientific">Platanthera zijinensis</name>
    <dbReference type="NCBI Taxonomy" id="2320716"/>
    <lineage>
        <taxon>Eukaryota</taxon>
        <taxon>Viridiplantae</taxon>
        <taxon>Streptophyta</taxon>
        <taxon>Embryophyta</taxon>
        <taxon>Tracheophyta</taxon>
        <taxon>Spermatophyta</taxon>
        <taxon>Magnoliopsida</taxon>
        <taxon>Liliopsida</taxon>
        <taxon>Asparagales</taxon>
        <taxon>Orchidaceae</taxon>
        <taxon>Orchidoideae</taxon>
        <taxon>Orchideae</taxon>
        <taxon>Orchidinae</taxon>
        <taxon>Platanthera</taxon>
    </lineage>
</organism>
<dbReference type="InterPro" id="IPR003851">
    <property type="entry name" value="Znf_Dof"/>
</dbReference>
<feature type="domain" description="Dof-type" evidence="10">
    <location>
        <begin position="81"/>
        <end position="135"/>
    </location>
</feature>
<dbReference type="GO" id="GO:0003677">
    <property type="term" value="F:DNA binding"/>
    <property type="evidence" value="ECO:0007669"/>
    <property type="project" value="UniProtKB-UniRule"/>
</dbReference>
<dbReference type="EMBL" id="JBBWWQ010000007">
    <property type="protein sequence ID" value="KAK8942339.1"/>
    <property type="molecule type" value="Genomic_DNA"/>
</dbReference>
<comment type="caution">
    <text evidence="11">The sequence shown here is derived from an EMBL/GenBank/DDBJ whole genome shotgun (WGS) entry which is preliminary data.</text>
</comment>
<protein>
    <submittedName>
        <fullName evidence="11">Cyclic dof factor 2</fullName>
    </submittedName>
</protein>
<dbReference type="GO" id="GO:0005634">
    <property type="term" value="C:nucleus"/>
    <property type="evidence" value="ECO:0007669"/>
    <property type="project" value="UniProtKB-SubCell"/>
</dbReference>
<feature type="compositionally biased region" description="Acidic residues" evidence="9">
    <location>
        <begin position="58"/>
        <end position="69"/>
    </location>
</feature>
<keyword evidence="5 8" id="KW-0238">DNA-binding</keyword>
<dbReference type="PROSITE" id="PS50884">
    <property type="entry name" value="ZF_DOF_2"/>
    <property type="match status" value="1"/>
</dbReference>
<proteinExistence type="predicted"/>
<keyword evidence="4" id="KW-0805">Transcription regulation</keyword>
<evidence type="ECO:0000256" key="8">
    <source>
        <dbReference type="PROSITE-ProRule" id="PRU00071"/>
    </source>
</evidence>
<name>A0AAP0BM76_9ASPA</name>
<keyword evidence="3" id="KW-0862">Zinc</keyword>
<dbReference type="AlphaFoldDB" id="A0AAP0BM76"/>
<dbReference type="PANTHER" id="PTHR31089">
    <property type="entry name" value="CYCLIC DOF FACTOR 2"/>
    <property type="match status" value="1"/>
</dbReference>
<evidence type="ECO:0000313" key="12">
    <source>
        <dbReference type="Proteomes" id="UP001418222"/>
    </source>
</evidence>